<gene>
    <name evidence="2" type="ORF">SAMN05446037_100792</name>
</gene>
<keyword evidence="3" id="KW-1185">Reference proteome</keyword>
<evidence type="ECO:0000256" key="1">
    <source>
        <dbReference type="SAM" id="SignalP"/>
    </source>
</evidence>
<evidence type="ECO:0000313" key="3">
    <source>
        <dbReference type="Proteomes" id="UP000198304"/>
    </source>
</evidence>
<feature type="chain" id="PRO_5038966822" description="FMN-binding domain-containing protein" evidence="1">
    <location>
        <begin position="21"/>
        <end position="152"/>
    </location>
</feature>
<dbReference type="EMBL" id="FZOJ01000007">
    <property type="protein sequence ID" value="SNS29655.1"/>
    <property type="molecule type" value="Genomic_DNA"/>
</dbReference>
<reference evidence="2 3" key="1">
    <citation type="submission" date="2017-06" db="EMBL/GenBank/DDBJ databases">
        <authorList>
            <person name="Kim H.J."/>
            <person name="Triplett B.A."/>
        </authorList>
    </citation>
    <scope>NUCLEOTIDE SEQUENCE [LARGE SCALE GENOMIC DNA]</scope>
    <source>
        <strain evidence="2 3">SCA</strain>
    </source>
</reference>
<feature type="signal peptide" evidence="1">
    <location>
        <begin position="1"/>
        <end position="20"/>
    </location>
</feature>
<proteinExistence type="predicted"/>
<sequence>MKMRKLIFIAVLMMSMVAFVACSSDEGLSELEDSLGNEYSEGDDLELGEEESDLGMEEETPLLLDGSYVGKASNTEGEIEVEITVSDGKIALLHIAEQEGVEISEETIEGFNTQFATIEDARFLSLEEIPGESENIGLVIEAINNALEEGGL</sequence>
<evidence type="ECO:0008006" key="4">
    <source>
        <dbReference type="Google" id="ProtNLM"/>
    </source>
</evidence>
<dbReference type="AlphaFoldDB" id="A0A239DBC0"/>
<organism evidence="2 3">
    <name type="scientific">Anaerovirgula multivorans</name>
    <dbReference type="NCBI Taxonomy" id="312168"/>
    <lineage>
        <taxon>Bacteria</taxon>
        <taxon>Bacillati</taxon>
        <taxon>Bacillota</taxon>
        <taxon>Clostridia</taxon>
        <taxon>Peptostreptococcales</taxon>
        <taxon>Natronincolaceae</taxon>
        <taxon>Anaerovirgula</taxon>
    </lineage>
</organism>
<accession>A0A239DBC0</accession>
<dbReference type="PROSITE" id="PS51257">
    <property type="entry name" value="PROKAR_LIPOPROTEIN"/>
    <property type="match status" value="1"/>
</dbReference>
<name>A0A239DBC0_9FIRM</name>
<evidence type="ECO:0000313" key="2">
    <source>
        <dbReference type="EMBL" id="SNS29655.1"/>
    </source>
</evidence>
<protein>
    <recommendedName>
        <fullName evidence="4">FMN-binding domain-containing protein</fullName>
    </recommendedName>
</protein>
<dbReference type="Proteomes" id="UP000198304">
    <property type="component" value="Unassembled WGS sequence"/>
</dbReference>
<keyword evidence="1" id="KW-0732">Signal</keyword>